<dbReference type="InterPro" id="IPR048367">
    <property type="entry name" value="TNP-like_RNaseH_C"/>
</dbReference>
<dbReference type="InterPro" id="IPR048366">
    <property type="entry name" value="TNP-like_GBD"/>
</dbReference>
<dbReference type="Pfam" id="PF21788">
    <property type="entry name" value="TNP-like_GBD"/>
    <property type="match status" value="1"/>
</dbReference>
<keyword evidence="1" id="KW-0479">Metal-binding</keyword>
<keyword evidence="3" id="KW-0862">Zinc</keyword>
<keyword evidence="4 5" id="KW-0238">DNA-binding</keyword>
<dbReference type="Pfam" id="PF05485">
    <property type="entry name" value="THAP"/>
    <property type="match status" value="1"/>
</dbReference>
<dbReference type="SUPFAM" id="SSF57716">
    <property type="entry name" value="Glucocorticoid receptor-like (DNA-binding domain)"/>
    <property type="match status" value="1"/>
</dbReference>
<dbReference type="Pfam" id="PF21789">
    <property type="entry name" value="TNP-like_RNaseH_C"/>
    <property type="match status" value="1"/>
</dbReference>
<keyword evidence="2 5" id="KW-0863">Zinc-finger</keyword>
<evidence type="ECO:0000259" key="6">
    <source>
        <dbReference type="PROSITE" id="PS50950"/>
    </source>
</evidence>
<keyword evidence="8" id="KW-1185">Reference proteome</keyword>
<reference evidence="7 8" key="1">
    <citation type="submission" date="2019-08" db="EMBL/GenBank/DDBJ databases">
        <title>The genome of the soybean aphid Biotype 1, its phylome, world population structure and adaptation to the North American continent.</title>
        <authorList>
            <person name="Giordano R."/>
            <person name="Donthu R.K."/>
            <person name="Hernandez A.G."/>
            <person name="Wright C.L."/>
            <person name="Zimin A.V."/>
        </authorList>
    </citation>
    <scope>NUCLEOTIDE SEQUENCE [LARGE SCALE GENOMIC DNA]</scope>
    <source>
        <tissue evidence="7">Whole aphids</tissue>
    </source>
</reference>
<comment type="caution">
    <text evidence="7">The sequence shown here is derived from an EMBL/GenBank/DDBJ whole genome shotgun (WGS) entry which is preliminary data.</text>
</comment>
<dbReference type="Pfam" id="PF21787">
    <property type="entry name" value="TNP-like_RNaseH_N"/>
    <property type="match status" value="1"/>
</dbReference>
<sequence>MPVSCCAFGCSNRGERDKVQFFSQVSTYLIKYISISIVDHIYPQCSERKNQWLVAICRENYIPSKYHNICSAHFINKDYLVRSNINFPRLNDETVPRVFNFPKHLIQPVKKRRAIQKINQNIPNTIITDGPSSNIKTSDINDLMQTIKSATDVETTNVIEKNFSKTFLNDMINNENVKPKGRKYHDNVKKFATTLYFYSPKAYNYVRSVLSLPDPSSIRNWITNVNAETGILLDVLTEIDCGSPATEVLVFLLTGLKSNWKWPIGYWFVDKIKSPVQTELIKLALLKCQEHNINSYDDIKCYFNVGQKIIYYTPDAFHNIKLARNALGSKQTEFFTYLSEKNSMKVKLATQTLSSSVADTLQFLQSTSEEFKNCKGTIKFIRIIDEIFGFLNSRSPFAKGYKKPISPSNLEYLESRMRNNIAYLYSLKHTSEQPLWQSRRRTFIIRFATTIKSIFSVCKILFDHDFKYVLTYKFSQDAIELLFGHIRGRFECNNNPNCLQFKYAIRSFLLHNSIKMSTGNCTLFMSNNDSLFALKWNYKTKEKTDEIIQNVQLLVDNCNDSFLNAITENILYCICGYIVKHISEDINCEYCIEAISESSCTQDHTYNKLLIDTVTQ</sequence>
<dbReference type="Pfam" id="PF12017">
    <property type="entry name" value="Tnp_P_element"/>
    <property type="match status" value="1"/>
</dbReference>
<dbReference type="GO" id="GO:0003677">
    <property type="term" value="F:DNA binding"/>
    <property type="evidence" value="ECO:0007669"/>
    <property type="project" value="UniProtKB-UniRule"/>
</dbReference>
<evidence type="ECO:0000256" key="1">
    <source>
        <dbReference type="ARBA" id="ARBA00022723"/>
    </source>
</evidence>
<evidence type="ECO:0000256" key="5">
    <source>
        <dbReference type="PROSITE-ProRule" id="PRU00309"/>
    </source>
</evidence>
<dbReference type="InterPro" id="IPR021896">
    <property type="entry name" value="THAP9-like_HTH"/>
</dbReference>
<dbReference type="OrthoDB" id="5988927at2759"/>
<dbReference type="Proteomes" id="UP000475862">
    <property type="component" value="Unassembled WGS sequence"/>
</dbReference>
<evidence type="ECO:0000313" key="8">
    <source>
        <dbReference type="Proteomes" id="UP000475862"/>
    </source>
</evidence>
<proteinExistence type="predicted"/>
<dbReference type="PANTHER" id="PTHR47577:SF2">
    <property type="entry name" value="THAP DOMAIN CONTAINING 9"/>
    <property type="match status" value="1"/>
</dbReference>
<dbReference type="GO" id="GO:0008270">
    <property type="term" value="F:zinc ion binding"/>
    <property type="evidence" value="ECO:0007669"/>
    <property type="project" value="UniProtKB-KW"/>
</dbReference>
<organism evidence="7 8">
    <name type="scientific">Aphis glycines</name>
    <name type="common">Soybean aphid</name>
    <dbReference type="NCBI Taxonomy" id="307491"/>
    <lineage>
        <taxon>Eukaryota</taxon>
        <taxon>Metazoa</taxon>
        <taxon>Ecdysozoa</taxon>
        <taxon>Arthropoda</taxon>
        <taxon>Hexapoda</taxon>
        <taxon>Insecta</taxon>
        <taxon>Pterygota</taxon>
        <taxon>Neoptera</taxon>
        <taxon>Paraneoptera</taxon>
        <taxon>Hemiptera</taxon>
        <taxon>Sternorrhyncha</taxon>
        <taxon>Aphidomorpha</taxon>
        <taxon>Aphidoidea</taxon>
        <taxon>Aphididae</taxon>
        <taxon>Aphidini</taxon>
        <taxon>Aphis</taxon>
        <taxon>Aphis</taxon>
    </lineage>
</organism>
<evidence type="ECO:0000256" key="3">
    <source>
        <dbReference type="ARBA" id="ARBA00022833"/>
    </source>
</evidence>
<dbReference type="PROSITE" id="PS50950">
    <property type="entry name" value="ZF_THAP"/>
    <property type="match status" value="1"/>
</dbReference>
<accession>A0A6G0UA77</accession>
<dbReference type="PANTHER" id="PTHR47577">
    <property type="entry name" value="THAP DOMAIN-CONTAINING PROTEIN 6"/>
    <property type="match status" value="1"/>
</dbReference>
<dbReference type="InterPro" id="IPR048365">
    <property type="entry name" value="TNP-like_RNaseH_N"/>
</dbReference>
<dbReference type="AlphaFoldDB" id="A0A6G0UA77"/>
<evidence type="ECO:0000256" key="4">
    <source>
        <dbReference type="ARBA" id="ARBA00023125"/>
    </source>
</evidence>
<evidence type="ECO:0000256" key="2">
    <source>
        <dbReference type="ARBA" id="ARBA00022771"/>
    </source>
</evidence>
<dbReference type="EMBL" id="VYZN01000001">
    <property type="protein sequence ID" value="KAE9545136.1"/>
    <property type="molecule type" value="Genomic_DNA"/>
</dbReference>
<protein>
    <recommendedName>
        <fullName evidence="6">THAP-type domain-containing protein</fullName>
    </recommendedName>
</protein>
<dbReference type="SMART" id="SM00980">
    <property type="entry name" value="THAP"/>
    <property type="match status" value="1"/>
</dbReference>
<gene>
    <name evidence="7" type="ORF">AGLY_000679</name>
</gene>
<feature type="domain" description="THAP-type" evidence="6">
    <location>
        <begin position="1"/>
        <end position="99"/>
    </location>
</feature>
<dbReference type="InterPro" id="IPR006612">
    <property type="entry name" value="THAP_Znf"/>
</dbReference>
<name>A0A6G0UA77_APHGL</name>
<evidence type="ECO:0000313" key="7">
    <source>
        <dbReference type="EMBL" id="KAE9545136.1"/>
    </source>
</evidence>